<accession>A0ABR6NHZ9</accession>
<dbReference type="RefSeq" id="WP_184154916.1">
    <property type="nucleotide sequence ID" value="NZ_JACHKA010000001.1"/>
</dbReference>
<proteinExistence type="predicted"/>
<gene>
    <name evidence="1" type="ORF">HNP60_002859</name>
</gene>
<sequence length="145" mass="15947">MLVNPFSLWLDMVRTGMDIAQTISGTQNVVMARLPVIAAAFHSPLTADHRELSLMVSEKVDAFGKASVARARDDASIRDAWSANARDMGRLAGGAMLGPQDWLAIMNRNTAAMTSWFAIPAKVLAPYHKAVTANDRRLARRDRRI</sequence>
<organism evidence="1 2">
    <name type="scientific">Sphingobium lignivorans</name>
    <dbReference type="NCBI Taxonomy" id="2735886"/>
    <lineage>
        <taxon>Bacteria</taxon>
        <taxon>Pseudomonadati</taxon>
        <taxon>Pseudomonadota</taxon>
        <taxon>Alphaproteobacteria</taxon>
        <taxon>Sphingomonadales</taxon>
        <taxon>Sphingomonadaceae</taxon>
        <taxon>Sphingobium</taxon>
    </lineage>
</organism>
<evidence type="ECO:0000313" key="1">
    <source>
        <dbReference type="EMBL" id="MBB5986885.1"/>
    </source>
</evidence>
<evidence type="ECO:0000313" key="2">
    <source>
        <dbReference type="Proteomes" id="UP001138540"/>
    </source>
</evidence>
<dbReference type="Proteomes" id="UP001138540">
    <property type="component" value="Unassembled WGS sequence"/>
</dbReference>
<evidence type="ECO:0008006" key="3">
    <source>
        <dbReference type="Google" id="ProtNLM"/>
    </source>
</evidence>
<name>A0ABR6NHZ9_9SPHN</name>
<keyword evidence="2" id="KW-1185">Reference proteome</keyword>
<dbReference type="EMBL" id="JACHKA010000001">
    <property type="protein sequence ID" value="MBB5986885.1"/>
    <property type="molecule type" value="Genomic_DNA"/>
</dbReference>
<comment type="caution">
    <text evidence="1">The sequence shown here is derived from an EMBL/GenBank/DDBJ whole genome shotgun (WGS) entry which is preliminary data.</text>
</comment>
<protein>
    <recommendedName>
        <fullName evidence="3">Phasin domain-containing protein</fullName>
    </recommendedName>
</protein>
<reference evidence="1 2" key="1">
    <citation type="submission" date="2020-08" db="EMBL/GenBank/DDBJ databases">
        <title>Exploring microbial biodiversity for novel pathways involved in the catabolism of aromatic compounds derived from lignin.</title>
        <authorList>
            <person name="Elkins J."/>
        </authorList>
    </citation>
    <scope>NUCLEOTIDE SEQUENCE [LARGE SCALE GENOMIC DNA]</scope>
    <source>
        <strain evidence="1 2">B1D3A</strain>
    </source>
</reference>